<feature type="region of interest" description="Disordered" evidence="1">
    <location>
        <begin position="89"/>
        <end position="109"/>
    </location>
</feature>
<dbReference type="AlphaFoldDB" id="A0A7X2V6H6"/>
<evidence type="ECO:0000313" key="3">
    <source>
        <dbReference type="EMBL" id="MTH55078.1"/>
    </source>
</evidence>
<gene>
    <name evidence="3" type="ORF">GKZ89_16865</name>
</gene>
<dbReference type="RefSeq" id="WP_155113588.1">
    <property type="nucleotide sequence ID" value="NZ_WMIB01000022.1"/>
</dbReference>
<evidence type="ECO:0000313" key="4">
    <source>
        <dbReference type="Proteomes" id="UP000434639"/>
    </source>
</evidence>
<keyword evidence="2" id="KW-0812">Transmembrane</keyword>
<keyword evidence="2" id="KW-0472">Membrane</keyword>
<feature type="transmembrane region" description="Helical" evidence="2">
    <location>
        <begin position="38"/>
        <end position="57"/>
    </location>
</feature>
<sequence length="109" mass="11363">MTESILASFNYLLALLVVNKVLRIAVSFFKNGYERKKAVFLGLAVVTAALGFLKGSFWSVADTVLLFCVLLCLVIYVFKIDGLGDGEGGFSDEWGGGDSGGDGGGGGGD</sequence>
<comment type="caution">
    <text evidence="3">The sequence shown here is derived from an EMBL/GenBank/DDBJ whole genome shotgun (WGS) entry which is preliminary data.</text>
</comment>
<evidence type="ECO:0000256" key="1">
    <source>
        <dbReference type="SAM" id="MobiDB-lite"/>
    </source>
</evidence>
<protein>
    <submittedName>
        <fullName evidence="3">Uncharacterized protein</fullName>
    </submittedName>
</protein>
<dbReference type="Proteomes" id="UP000434639">
    <property type="component" value="Unassembled WGS sequence"/>
</dbReference>
<keyword evidence="2" id="KW-1133">Transmembrane helix</keyword>
<proteinExistence type="predicted"/>
<name>A0A7X2V6H6_9BACI</name>
<dbReference type="EMBL" id="WMIB01000022">
    <property type="protein sequence ID" value="MTH55078.1"/>
    <property type="molecule type" value="Genomic_DNA"/>
</dbReference>
<organism evidence="3 4">
    <name type="scientific">Metabacillus mangrovi</name>
    <dbReference type="NCBI Taxonomy" id="1491830"/>
    <lineage>
        <taxon>Bacteria</taxon>
        <taxon>Bacillati</taxon>
        <taxon>Bacillota</taxon>
        <taxon>Bacilli</taxon>
        <taxon>Bacillales</taxon>
        <taxon>Bacillaceae</taxon>
        <taxon>Metabacillus</taxon>
    </lineage>
</organism>
<keyword evidence="4" id="KW-1185">Reference proteome</keyword>
<evidence type="ECO:0000256" key="2">
    <source>
        <dbReference type="SAM" id="Phobius"/>
    </source>
</evidence>
<feature type="transmembrane region" description="Helical" evidence="2">
    <location>
        <begin position="6"/>
        <end position="26"/>
    </location>
</feature>
<feature type="transmembrane region" description="Helical" evidence="2">
    <location>
        <begin position="63"/>
        <end position="80"/>
    </location>
</feature>
<accession>A0A7X2V6H6</accession>
<reference evidence="3 4" key="1">
    <citation type="journal article" date="2017" name="Int. J. Syst. Evol. Microbiol.">
        <title>Bacillus mangrovi sp. nov., isolated from a sediment sample from a mangrove forest.</title>
        <authorList>
            <person name="Gupta V."/>
            <person name="Singh P.K."/>
            <person name="Korpole S."/>
            <person name="Tanuku N.R.S."/>
            <person name="Pinnaka A.K."/>
        </authorList>
    </citation>
    <scope>NUCLEOTIDE SEQUENCE [LARGE SCALE GENOMIC DNA]</scope>
    <source>
        <strain evidence="3 4">KCTC 33872</strain>
    </source>
</reference>